<name>A0ABT0DEW3_9HYPH</name>
<evidence type="ECO:0000256" key="4">
    <source>
        <dbReference type="ARBA" id="ARBA00022691"/>
    </source>
</evidence>
<feature type="region of interest" description="Disordered" evidence="7">
    <location>
        <begin position="1"/>
        <end position="53"/>
    </location>
</feature>
<keyword evidence="3 6" id="KW-0808">Transferase</keyword>
<dbReference type="Gene3D" id="3.40.50.150">
    <property type="entry name" value="Vaccinia Virus protein VP39"/>
    <property type="match status" value="1"/>
</dbReference>
<feature type="active site" description="Nucleophile" evidence="6">
    <location>
        <position position="412"/>
    </location>
</feature>
<evidence type="ECO:0000256" key="5">
    <source>
        <dbReference type="ARBA" id="ARBA00022884"/>
    </source>
</evidence>
<evidence type="ECO:0000256" key="7">
    <source>
        <dbReference type="SAM" id="MobiDB-lite"/>
    </source>
</evidence>
<dbReference type="PROSITE" id="PS01153">
    <property type="entry name" value="NOL1_NOP2_SUN"/>
    <property type="match status" value="1"/>
</dbReference>
<sequence length="485" mass="50196">MTKSNDGNRHPPAGGRGTGKTPGNRGGKPSRGAQRGAVTGGSEPSAGESAGGLGARRAAADAIDAVLVNGRPLEEALERLTRDLDERDRGLARMIAASVLRRLGSLRAAIGACLESPLPERGRRAETLLLVGAAQILLMDVPDHAAVGTSVTLAAEQPASAGYKGLINAVLRRLTREGRALLEAPGGAHPDLAPDLPDWLMAGWSRAYGAEAAARAAAMLGTEAPLDISVKADGEGWAEKLGGRLLPTGSIRLVGAGNITALPGFSDGAWWVQDAAAALPARLMRAGTGMRVADLCAAPGGKTAQLAATGAHVTALDRSGSRLKRLSQNLARLGLEAEVVEADAAAWQAAQPFDAVLIDAPCSATGTIRRHPDVAWTKGPRDVASLAGLQARLLDHAATLVRPGGCLVYSTCSLEPEEGEQQVARLLAASDAFERDPVLPGESGIAAEWLTAAGEVRTLPYHLPDPDPRYAGLDGFFAARLRRRG</sequence>
<dbReference type="Proteomes" id="UP001203284">
    <property type="component" value="Unassembled WGS sequence"/>
</dbReference>
<dbReference type="Pfam" id="PF01029">
    <property type="entry name" value="NusB"/>
    <property type="match status" value="1"/>
</dbReference>
<dbReference type="RefSeq" id="WP_247030385.1">
    <property type="nucleotide sequence ID" value="NZ_JALKCH010000011.1"/>
</dbReference>
<dbReference type="InterPro" id="IPR001678">
    <property type="entry name" value="MeTrfase_RsmB-F_NOP2_dom"/>
</dbReference>
<comment type="similarity">
    <text evidence="1 6">Belongs to the class I-like SAM-binding methyltransferase superfamily. RsmB/NOP family.</text>
</comment>
<keyword evidence="2 6" id="KW-0489">Methyltransferase</keyword>
<comment type="caution">
    <text evidence="9">The sequence shown here is derived from an EMBL/GenBank/DDBJ whole genome shotgun (WGS) entry which is preliminary data.</text>
</comment>
<evidence type="ECO:0000256" key="3">
    <source>
        <dbReference type="ARBA" id="ARBA00022679"/>
    </source>
</evidence>
<evidence type="ECO:0000313" key="10">
    <source>
        <dbReference type="Proteomes" id="UP001203284"/>
    </source>
</evidence>
<keyword evidence="10" id="KW-1185">Reference proteome</keyword>
<dbReference type="Gene3D" id="1.10.940.10">
    <property type="entry name" value="NusB-like"/>
    <property type="match status" value="1"/>
</dbReference>
<dbReference type="InterPro" id="IPR018314">
    <property type="entry name" value="RsmB/NOL1/NOP2-like_CS"/>
</dbReference>
<evidence type="ECO:0000313" key="9">
    <source>
        <dbReference type="EMBL" id="MCK0198490.1"/>
    </source>
</evidence>
<dbReference type="InterPro" id="IPR006027">
    <property type="entry name" value="NusB_RsmB_TIM44"/>
</dbReference>
<dbReference type="PROSITE" id="PS51686">
    <property type="entry name" value="SAM_MT_RSMB_NOP"/>
    <property type="match status" value="1"/>
</dbReference>
<evidence type="ECO:0000256" key="6">
    <source>
        <dbReference type="PROSITE-ProRule" id="PRU01023"/>
    </source>
</evidence>
<dbReference type="SUPFAM" id="SSF53335">
    <property type="entry name" value="S-adenosyl-L-methionine-dependent methyltransferases"/>
    <property type="match status" value="1"/>
</dbReference>
<dbReference type="PRINTS" id="PR02008">
    <property type="entry name" value="RCMTFAMILY"/>
</dbReference>
<evidence type="ECO:0000256" key="1">
    <source>
        <dbReference type="ARBA" id="ARBA00007494"/>
    </source>
</evidence>
<protein>
    <submittedName>
        <fullName evidence="9">Methyltransferase domain-containing protein</fullName>
    </submittedName>
</protein>
<dbReference type="InterPro" id="IPR049560">
    <property type="entry name" value="MeTrfase_RsmB-F_NOP2_cat"/>
</dbReference>
<feature type="binding site" evidence="6">
    <location>
        <position position="343"/>
    </location>
    <ligand>
        <name>S-adenosyl-L-methionine</name>
        <dbReference type="ChEBI" id="CHEBI:59789"/>
    </ligand>
</feature>
<dbReference type="InterPro" id="IPR023267">
    <property type="entry name" value="RCMT"/>
</dbReference>
<reference evidence="9 10" key="1">
    <citation type="submission" date="2022-04" db="EMBL/GenBank/DDBJ databases">
        <authorList>
            <person name="Grouzdev D.S."/>
            <person name="Pantiukh K.S."/>
            <person name="Krutkina M.S."/>
        </authorList>
    </citation>
    <scope>NUCLEOTIDE SEQUENCE [LARGE SCALE GENOMIC DNA]</scope>
    <source>
        <strain evidence="9 10">6x-1</strain>
    </source>
</reference>
<accession>A0ABT0DEW3</accession>
<dbReference type="PANTHER" id="PTHR22807:SF61">
    <property type="entry name" value="NOL1_NOP2_SUN FAMILY PROTEIN _ ANTITERMINATION NUSB DOMAIN-CONTAINING PROTEIN"/>
    <property type="match status" value="1"/>
</dbReference>
<proteinExistence type="inferred from homology"/>
<feature type="binding site" evidence="6">
    <location>
        <position position="317"/>
    </location>
    <ligand>
        <name>S-adenosyl-L-methionine</name>
        <dbReference type="ChEBI" id="CHEBI:59789"/>
    </ligand>
</feature>
<dbReference type="Pfam" id="PF01189">
    <property type="entry name" value="Methyltr_RsmB-F"/>
    <property type="match status" value="1"/>
</dbReference>
<organism evidence="9 10">
    <name type="scientific">Ancylobacter crimeensis</name>
    <dbReference type="NCBI Taxonomy" id="2579147"/>
    <lineage>
        <taxon>Bacteria</taxon>
        <taxon>Pseudomonadati</taxon>
        <taxon>Pseudomonadota</taxon>
        <taxon>Alphaproteobacteria</taxon>
        <taxon>Hyphomicrobiales</taxon>
        <taxon>Xanthobacteraceae</taxon>
        <taxon>Ancylobacter</taxon>
    </lineage>
</organism>
<feature type="binding site" evidence="6">
    <location>
        <position position="359"/>
    </location>
    <ligand>
        <name>S-adenosyl-L-methionine</name>
        <dbReference type="ChEBI" id="CHEBI:59789"/>
    </ligand>
</feature>
<gene>
    <name evidence="9" type="ORF">MWN34_16375</name>
</gene>
<feature type="binding site" evidence="6">
    <location>
        <begin position="296"/>
        <end position="302"/>
    </location>
    <ligand>
        <name>S-adenosyl-L-methionine</name>
        <dbReference type="ChEBI" id="CHEBI:59789"/>
    </ligand>
</feature>
<dbReference type="PANTHER" id="PTHR22807">
    <property type="entry name" value="NOP2 YEAST -RELATED NOL1/NOP2/FMU SUN DOMAIN-CONTAINING"/>
    <property type="match status" value="1"/>
</dbReference>
<keyword evidence="4 6" id="KW-0949">S-adenosyl-L-methionine</keyword>
<feature type="domain" description="SAM-dependent MTase RsmB/NOP-type" evidence="8">
    <location>
        <begin position="188"/>
        <end position="484"/>
    </location>
</feature>
<dbReference type="GO" id="GO:0032259">
    <property type="term" value="P:methylation"/>
    <property type="evidence" value="ECO:0007669"/>
    <property type="project" value="UniProtKB-KW"/>
</dbReference>
<dbReference type="GO" id="GO:0008168">
    <property type="term" value="F:methyltransferase activity"/>
    <property type="evidence" value="ECO:0007669"/>
    <property type="project" value="UniProtKB-KW"/>
</dbReference>
<dbReference type="EMBL" id="JALKCH010000011">
    <property type="protein sequence ID" value="MCK0198490.1"/>
    <property type="molecule type" value="Genomic_DNA"/>
</dbReference>
<evidence type="ECO:0000259" key="8">
    <source>
        <dbReference type="PROSITE" id="PS51686"/>
    </source>
</evidence>
<keyword evidence="5 6" id="KW-0694">RNA-binding</keyword>
<evidence type="ECO:0000256" key="2">
    <source>
        <dbReference type="ARBA" id="ARBA00022603"/>
    </source>
</evidence>
<dbReference type="SUPFAM" id="SSF48013">
    <property type="entry name" value="NusB-like"/>
    <property type="match status" value="1"/>
</dbReference>
<dbReference type="InterPro" id="IPR035926">
    <property type="entry name" value="NusB-like_sf"/>
</dbReference>
<feature type="compositionally biased region" description="Gly residues" evidence="7">
    <location>
        <begin position="14"/>
        <end position="26"/>
    </location>
</feature>
<dbReference type="CDD" id="cd02440">
    <property type="entry name" value="AdoMet_MTases"/>
    <property type="match status" value="1"/>
</dbReference>
<dbReference type="InterPro" id="IPR029063">
    <property type="entry name" value="SAM-dependent_MTases_sf"/>
</dbReference>